<evidence type="ECO:0000256" key="1">
    <source>
        <dbReference type="SAM" id="MobiDB-lite"/>
    </source>
</evidence>
<feature type="region of interest" description="Disordered" evidence="1">
    <location>
        <begin position="39"/>
        <end position="69"/>
    </location>
</feature>
<proteinExistence type="predicted"/>
<evidence type="ECO:0000256" key="2">
    <source>
        <dbReference type="SAM" id="SignalP"/>
    </source>
</evidence>
<organism evidence="3">
    <name type="scientific">Anopheles triannulatus</name>
    <dbReference type="NCBI Taxonomy" id="58253"/>
    <lineage>
        <taxon>Eukaryota</taxon>
        <taxon>Metazoa</taxon>
        <taxon>Ecdysozoa</taxon>
        <taxon>Arthropoda</taxon>
        <taxon>Hexapoda</taxon>
        <taxon>Insecta</taxon>
        <taxon>Pterygota</taxon>
        <taxon>Neoptera</taxon>
        <taxon>Endopterygota</taxon>
        <taxon>Diptera</taxon>
        <taxon>Nematocera</taxon>
        <taxon>Culicoidea</taxon>
        <taxon>Culicidae</taxon>
        <taxon>Anophelinae</taxon>
        <taxon>Anopheles</taxon>
    </lineage>
</organism>
<feature type="chain" id="PRO_5014669550" evidence="2">
    <location>
        <begin position="22"/>
        <end position="69"/>
    </location>
</feature>
<protein>
    <submittedName>
        <fullName evidence="3">Putative secreted protein</fullName>
    </submittedName>
</protein>
<feature type="signal peptide" evidence="2">
    <location>
        <begin position="1"/>
        <end position="21"/>
    </location>
</feature>
<reference evidence="3" key="1">
    <citation type="submission" date="2018-01" db="EMBL/GenBank/DDBJ databases">
        <title>An insight into the sialome of Amazonian anophelines.</title>
        <authorList>
            <person name="Ribeiro J.M."/>
            <person name="Scarpassa V."/>
            <person name="Calvo E."/>
        </authorList>
    </citation>
    <scope>NUCLEOTIDE SEQUENCE</scope>
    <source>
        <tissue evidence="3">Salivary glands</tissue>
    </source>
</reference>
<accession>A0A2M4B7R0</accession>
<sequence>MHILILVAAVCAIIFKTTSQAHRTDQNQPAPMAGMSRVVVASSPSRVKLRHWPPQRTRNEMKRKKSQSS</sequence>
<keyword evidence="2" id="KW-0732">Signal</keyword>
<dbReference type="AlphaFoldDB" id="A0A2M4B7R0"/>
<evidence type="ECO:0000313" key="3">
    <source>
        <dbReference type="EMBL" id="MBW49093.1"/>
    </source>
</evidence>
<name>A0A2M4B7R0_9DIPT</name>
<dbReference type="EMBL" id="GGFK01015772">
    <property type="protein sequence ID" value="MBW49093.1"/>
    <property type="molecule type" value="Transcribed_RNA"/>
</dbReference>